<accession>A0A2H4Y9T9</accession>
<keyword evidence="2" id="KW-0496">Mitochondrion</keyword>
<dbReference type="EMBL" id="KY362439">
    <property type="protein sequence ID" value="AUD56712.1"/>
    <property type="molecule type" value="Genomic_DNA"/>
</dbReference>
<keyword evidence="1" id="KW-0472">Membrane</keyword>
<sequence length="276" mass="31744">MLSFFPFIQAEYDKREKNFLKEKQNNEFRPGDYDVAIDIYMPGLDAVDYKIIWDEVYVSTPSDDLGIQNGFVGVLSESNARNQFIDPIHYKYITLSLDEQSMPDLAELIANTIKEGRTTPEEIWVVLSYWDSDGSGGGWDLVSKSLVLKVYAPLKRRYPFSFHLPVKKIVTNRSYCSSSRISERNELHDAFNSPIPSFYIRDTGKPFIVIFKLKQDFKDKRFNGSIVWSHGYNVDTFSFNINNIILSSSLTITISILTVIALSLVICVYFSYKQLL</sequence>
<evidence type="ECO:0000256" key="1">
    <source>
        <dbReference type="SAM" id="Phobius"/>
    </source>
</evidence>
<proteinExistence type="predicted"/>
<evidence type="ECO:0000313" key="2">
    <source>
        <dbReference type="EMBL" id="AUD56712.1"/>
    </source>
</evidence>
<organism evidence="2">
    <name type="scientific">Parmotrema stuppeum</name>
    <dbReference type="NCBI Taxonomy" id="2041279"/>
    <lineage>
        <taxon>Eukaryota</taxon>
        <taxon>Fungi</taxon>
        <taxon>Dikarya</taxon>
        <taxon>Ascomycota</taxon>
        <taxon>Pezizomycotina</taxon>
        <taxon>Lecanoromycetes</taxon>
        <taxon>OSLEUM clade</taxon>
        <taxon>Lecanoromycetidae</taxon>
        <taxon>Lecanorales</taxon>
        <taxon>Lecanorineae</taxon>
        <taxon>Parmeliaceae</taxon>
        <taxon>Parmotrema</taxon>
    </lineage>
</organism>
<reference evidence="2" key="1">
    <citation type="submission" date="2016-12" db="EMBL/GenBank/DDBJ databases">
        <title>The complete mitochondrial genome of the lichenized fungus Parmotrema stuppeum.</title>
        <authorList>
            <person name="Goebl A.M."/>
            <person name="Stanley J.T.B."/>
            <person name="Pogoda C.S."/>
            <person name="Keepers K.G."/>
            <person name="White K."/>
            <person name="Tripp E.A."/>
            <person name="Lendemer J.C."/>
            <person name="Kane N.C."/>
        </authorList>
    </citation>
    <scope>NUCLEOTIDE SEQUENCE</scope>
</reference>
<keyword evidence="1" id="KW-0812">Transmembrane</keyword>
<name>A0A2H4Y9T9_9LECA</name>
<geneLocation type="mitochondrion" evidence="2"/>
<dbReference type="AlphaFoldDB" id="A0A2H4Y9T9"/>
<protein>
    <submittedName>
        <fullName evidence="2">Uncharacterized protein</fullName>
    </submittedName>
</protein>
<keyword evidence="1" id="KW-1133">Transmembrane helix</keyword>
<feature type="transmembrane region" description="Helical" evidence="1">
    <location>
        <begin position="250"/>
        <end position="272"/>
    </location>
</feature>